<proteinExistence type="predicted"/>
<protein>
    <recommendedName>
        <fullName evidence="4">Benenodin family lasso peptide</fullName>
    </recommendedName>
</protein>
<evidence type="ECO:0000313" key="3">
    <source>
        <dbReference type="Proteomes" id="UP001596024"/>
    </source>
</evidence>
<feature type="compositionally biased region" description="Basic and acidic residues" evidence="1">
    <location>
        <begin position="1"/>
        <end position="16"/>
    </location>
</feature>
<keyword evidence="3" id="KW-1185">Reference proteome</keyword>
<feature type="region of interest" description="Disordered" evidence="1">
    <location>
        <begin position="1"/>
        <end position="46"/>
    </location>
</feature>
<comment type="caution">
    <text evidence="2">The sequence shown here is derived from an EMBL/GenBank/DDBJ whole genome shotgun (WGS) entry which is preliminary data.</text>
</comment>
<sequence length="46" mass="5121">MKREEQTHPQDDKFEPIELGSVSEETKGGIFPGSEVDLTQNSRDSA</sequence>
<gene>
    <name evidence="2" type="ORF">ACFPB0_12400</name>
</gene>
<dbReference type="Proteomes" id="UP001596024">
    <property type="component" value="Unassembled WGS sequence"/>
</dbReference>
<reference evidence="3" key="1">
    <citation type="journal article" date="2019" name="Int. J. Syst. Evol. Microbiol.">
        <title>The Global Catalogue of Microorganisms (GCM) 10K type strain sequencing project: providing services to taxonomists for standard genome sequencing and annotation.</title>
        <authorList>
            <consortium name="The Broad Institute Genomics Platform"/>
            <consortium name="The Broad Institute Genome Sequencing Center for Infectious Disease"/>
            <person name="Wu L."/>
            <person name="Ma J."/>
        </authorList>
    </citation>
    <scope>NUCLEOTIDE SEQUENCE [LARGE SCALE GENOMIC DNA]</scope>
    <source>
        <strain evidence="3">CCUG 62981</strain>
    </source>
</reference>
<evidence type="ECO:0000256" key="1">
    <source>
        <dbReference type="SAM" id="MobiDB-lite"/>
    </source>
</evidence>
<evidence type="ECO:0008006" key="4">
    <source>
        <dbReference type="Google" id="ProtNLM"/>
    </source>
</evidence>
<name>A0ABV9NFQ5_9PROT</name>
<dbReference type="EMBL" id="JBHSGQ010000007">
    <property type="protein sequence ID" value="MFC4726094.1"/>
    <property type="molecule type" value="Genomic_DNA"/>
</dbReference>
<evidence type="ECO:0000313" key="2">
    <source>
        <dbReference type="EMBL" id="MFC4726094.1"/>
    </source>
</evidence>
<feature type="compositionally biased region" description="Polar residues" evidence="1">
    <location>
        <begin position="37"/>
        <end position="46"/>
    </location>
</feature>
<organism evidence="2 3">
    <name type="scientific">Glycocaulis abyssi</name>
    <dbReference type="NCBI Taxonomy" id="1433403"/>
    <lineage>
        <taxon>Bacteria</taxon>
        <taxon>Pseudomonadati</taxon>
        <taxon>Pseudomonadota</taxon>
        <taxon>Alphaproteobacteria</taxon>
        <taxon>Maricaulales</taxon>
        <taxon>Maricaulaceae</taxon>
        <taxon>Glycocaulis</taxon>
    </lineage>
</organism>
<accession>A0ABV9NFQ5</accession>
<dbReference type="RefSeq" id="WP_170244621.1">
    <property type="nucleotide sequence ID" value="NZ_CP163422.1"/>
</dbReference>